<dbReference type="EMBL" id="GG697241">
    <property type="protein sequence ID" value="EET89733.1"/>
    <property type="molecule type" value="Genomic_DNA"/>
</dbReference>
<gene>
    <name evidence="1" type="ORF">UNLARM2_0851</name>
</gene>
<keyword evidence="2" id="KW-1185">Reference proteome</keyword>
<protein>
    <submittedName>
        <fullName evidence="1">Uncharacterized protein</fullName>
    </submittedName>
</protein>
<accession>C7DIF9</accession>
<reference evidence="1 2" key="1">
    <citation type="journal article" date="2009" name="Genome Biol.">
        <title>Community-wide analysis of microbial genome sequence signatures.</title>
        <authorList>
            <person name="Dick G.J."/>
            <person name="Andersson A.F."/>
            <person name="Baker B.J."/>
            <person name="Simmons S.L."/>
            <person name="Thomas B.C."/>
            <person name="Yelton A.P."/>
            <person name="Banfield J.F."/>
        </authorList>
    </citation>
    <scope>NUCLEOTIDE SEQUENCE [LARGE SCALE GENOMIC DNA]</scope>
    <source>
        <strain evidence="1">ARMAN-2</strain>
    </source>
</reference>
<evidence type="ECO:0000313" key="2">
    <source>
        <dbReference type="Proteomes" id="UP000332487"/>
    </source>
</evidence>
<organism evidence="1 2">
    <name type="scientific">Candidatus Micrarchaeum acidiphilum ARMAN-2</name>
    <dbReference type="NCBI Taxonomy" id="425595"/>
    <lineage>
        <taxon>Archaea</taxon>
        <taxon>Candidatus Micrarchaeota</taxon>
        <taxon>Candidatus Micrarchaeia</taxon>
        <taxon>Candidatus Micrarchaeales</taxon>
        <taxon>Candidatus Micrarchaeaceae</taxon>
        <taxon>Candidatus Micrarchaeum</taxon>
    </lineage>
</organism>
<reference evidence="1 2" key="2">
    <citation type="journal article" date="2010" name="Proc. Natl. Acad. Sci. U.S.A.">
        <title>Enigmatic, ultrasmall, uncultivated Archaea.</title>
        <authorList>
            <person name="Baker B.J."/>
            <person name="Comolli L.R."/>
            <person name="Dick G.J."/>
            <person name="Hauser L.J."/>
            <person name="Hyatt D."/>
            <person name="Dill B.D."/>
            <person name="Land M.L."/>
            <person name="Verberkmoes N.C."/>
            <person name="Hettich R.L."/>
            <person name="Banfield J.F."/>
        </authorList>
    </citation>
    <scope>NUCLEOTIDE SEQUENCE [LARGE SCALE GENOMIC DNA]</scope>
    <source>
        <strain evidence="1">ARMAN-2</strain>
    </source>
</reference>
<dbReference type="Proteomes" id="UP000332487">
    <property type="component" value="Unassembled WGS sequence"/>
</dbReference>
<proteinExistence type="predicted"/>
<name>C7DIF9_MICA2</name>
<sequence>MPKKTSGDGKGVSGKDIISVDRSMQNDAENGAEMKRLKAKLYEASQDISRLYARRNLIIGLLKAIDGDALEDYLGIGELVSNKGVADDIAGYKDMLRSLRAEYYETKANGLQNDVLDFAERLDWFAKRVKARMIKEGKFLNRVNNAIYDYHGGSGMRTKILYSEEQLDMLFDSKKLEVIDGVMKKYGRRTMILQADLRMPKIRESVCSELYLKYMTFGSMYSRIDLRENEYQKISSTLQELISDANIEARDSAKPYLLKATYYTLGNGGILEIGVDCYPHEDYHEEIRAIVMDVSKKIKSALLRR</sequence>
<dbReference type="AlphaFoldDB" id="C7DIF9"/>
<evidence type="ECO:0000313" key="1">
    <source>
        <dbReference type="EMBL" id="EET89733.1"/>
    </source>
</evidence>